<name>A0A0D6LPD9_9BILA</name>
<accession>A0A0D6LPD9</accession>
<dbReference type="GO" id="GO:0003676">
    <property type="term" value="F:nucleic acid binding"/>
    <property type="evidence" value="ECO:0007669"/>
    <property type="project" value="InterPro"/>
</dbReference>
<dbReference type="AlphaFoldDB" id="A0A0D6LPD9"/>
<dbReference type="InterPro" id="IPR036397">
    <property type="entry name" value="RNaseH_sf"/>
</dbReference>
<protein>
    <submittedName>
        <fullName evidence="1">Uncharacterized protein</fullName>
    </submittedName>
</protein>
<dbReference type="Proteomes" id="UP000054495">
    <property type="component" value="Unassembled WGS sequence"/>
</dbReference>
<gene>
    <name evidence="1" type="ORF">ANCCEY_09006</name>
</gene>
<reference evidence="1 2" key="1">
    <citation type="submission" date="2013-05" db="EMBL/GenBank/DDBJ databases">
        <title>Draft genome of the parasitic nematode Anyclostoma ceylanicum.</title>
        <authorList>
            <person name="Mitreva M."/>
        </authorList>
    </citation>
    <scope>NUCLEOTIDE SEQUENCE [LARGE SCALE GENOMIC DNA]</scope>
</reference>
<sequence>MHRLASEDRDRRAFFDALFRRKTVYECPVAQNPEEAREADRIVTRNLHAASVVVWAGASATSRTPLVFVENVVKIKADVYVDTILKKRVLPWSLGHYKQRKWTFQQDGAPAQKAAGVVPQPPQGFHQCGGMAREFP</sequence>
<dbReference type="Gene3D" id="3.30.420.10">
    <property type="entry name" value="Ribonuclease H-like superfamily/Ribonuclease H"/>
    <property type="match status" value="1"/>
</dbReference>
<proteinExistence type="predicted"/>
<keyword evidence="2" id="KW-1185">Reference proteome</keyword>
<evidence type="ECO:0000313" key="2">
    <source>
        <dbReference type="Proteomes" id="UP000054495"/>
    </source>
</evidence>
<dbReference type="EMBL" id="KE125081">
    <property type="protein sequence ID" value="EPB71881.1"/>
    <property type="molecule type" value="Genomic_DNA"/>
</dbReference>
<evidence type="ECO:0000313" key="1">
    <source>
        <dbReference type="EMBL" id="EPB71881.1"/>
    </source>
</evidence>
<organism evidence="1 2">
    <name type="scientific">Ancylostoma ceylanicum</name>
    <dbReference type="NCBI Taxonomy" id="53326"/>
    <lineage>
        <taxon>Eukaryota</taxon>
        <taxon>Metazoa</taxon>
        <taxon>Ecdysozoa</taxon>
        <taxon>Nematoda</taxon>
        <taxon>Chromadorea</taxon>
        <taxon>Rhabditida</taxon>
        <taxon>Rhabditina</taxon>
        <taxon>Rhabditomorpha</taxon>
        <taxon>Strongyloidea</taxon>
        <taxon>Ancylostomatidae</taxon>
        <taxon>Ancylostomatinae</taxon>
        <taxon>Ancylostoma</taxon>
    </lineage>
</organism>